<dbReference type="PANTHER" id="PTHR33055">
    <property type="entry name" value="TRANSPOSASE FOR INSERTION SEQUENCE ELEMENT IS1111A"/>
    <property type="match status" value="1"/>
</dbReference>
<dbReference type="PANTHER" id="PTHR33055:SF15">
    <property type="entry name" value="TRANSPOSASE-RELATED"/>
    <property type="match status" value="1"/>
</dbReference>
<evidence type="ECO:0000259" key="1">
    <source>
        <dbReference type="Pfam" id="PF01548"/>
    </source>
</evidence>
<evidence type="ECO:0000313" key="4">
    <source>
        <dbReference type="Proteomes" id="UP000597444"/>
    </source>
</evidence>
<dbReference type="RefSeq" id="WP_220208080.1">
    <property type="nucleotide sequence ID" value="NZ_BNJK01000001.1"/>
</dbReference>
<feature type="domain" description="Transposase IS110-like N-terminal" evidence="1">
    <location>
        <begin position="9"/>
        <end position="156"/>
    </location>
</feature>
<dbReference type="InterPro" id="IPR047650">
    <property type="entry name" value="Transpos_IS110"/>
</dbReference>
<evidence type="ECO:0000313" key="3">
    <source>
        <dbReference type="EMBL" id="GHO97541.1"/>
    </source>
</evidence>
<dbReference type="Pfam" id="PF01548">
    <property type="entry name" value="DEDD_Tnp_IS110"/>
    <property type="match status" value="1"/>
</dbReference>
<sequence>MQIVYERCCGLDVHKKSVVACVLITGEDGTVQREVRTYATMTADLLMLRDWLESLGIQHVAMESTGVFWHPIYNILEDDHRTIILVNAQHMKAVPGRKTDVKDSEWLADLLRHGLLKASFIPPSPIRELRELTCYRKTLVQQRASEINRLQKVLESANLKLAAVATDILGKSGRDMLDALVSGQEDPEVLAALARGRLRAKIPELQRALEGRVKAHHRFLIEQILSHIDFLDQAILKVYEEVEHCLAPFLEAVTLLETIPCINAVTAAVIVAEIGIDMSRFPSAKHLASWAGVVRCITRLNIPGTARKNSKGGSWVNGLPHIERSWGTVACH</sequence>
<comment type="caution">
    <text evidence="3">The sequence shown here is derived from an EMBL/GenBank/DDBJ whole genome shotgun (WGS) entry which is preliminary data.</text>
</comment>
<dbReference type="Pfam" id="PF02371">
    <property type="entry name" value="Transposase_20"/>
    <property type="match status" value="1"/>
</dbReference>
<evidence type="ECO:0000259" key="2">
    <source>
        <dbReference type="Pfam" id="PF02371"/>
    </source>
</evidence>
<dbReference type="GO" id="GO:0006313">
    <property type="term" value="P:DNA transposition"/>
    <property type="evidence" value="ECO:0007669"/>
    <property type="project" value="InterPro"/>
</dbReference>
<dbReference type="EMBL" id="BNJK01000001">
    <property type="protein sequence ID" value="GHO97541.1"/>
    <property type="molecule type" value="Genomic_DNA"/>
</dbReference>
<proteinExistence type="predicted"/>
<name>A0A8J3IN03_9CHLR</name>
<dbReference type="Proteomes" id="UP000597444">
    <property type="component" value="Unassembled WGS sequence"/>
</dbReference>
<gene>
    <name evidence="3" type="ORF">KSF_075890</name>
</gene>
<dbReference type="GO" id="GO:0003677">
    <property type="term" value="F:DNA binding"/>
    <property type="evidence" value="ECO:0007669"/>
    <property type="project" value="InterPro"/>
</dbReference>
<reference evidence="3" key="1">
    <citation type="submission" date="2020-10" db="EMBL/GenBank/DDBJ databases">
        <title>Taxonomic study of unclassified bacteria belonging to the class Ktedonobacteria.</title>
        <authorList>
            <person name="Yabe S."/>
            <person name="Wang C.M."/>
            <person name="Zheng Y."/>
            <person name="Sakai Y."/>
            <person name="Cavaletti L."/>
            <person name="Monciardini P."/>
            <person name="Donadio S."/>
        </authorList>
    </citation>
    <scope>NUCLEOTIDE SEQUENCE</scope>
    <source>
        <strain evidence="3">ID150040</strain>
    </source>
</reference>
<dbReference type="GO" id="GO:0004803">
    <property type="term" value="F:transposase activity"/>
    <property type="evidence" value="ECO:0007669"/>
    <property type="project" value="InterPro"/>
</dbReference>
<keyword evidence="4" id="KW-1185">Reference proteome</keyword>
<protein>
    <submittedName>
        <fullName evidence="3">IS110 family transposase</fullName>
    </submittedName>
</protein>
<dbReference type="InterPro" id="IPR003346">
    <property type="entry name" value="Transposase_20"/>
</dbReference>
<accession>A0A8J3IN03</accession>
<feature type="domain" description="Transposase IS116/IS110/IS902 C-terminal" evidence="2">
    <location>
        <begin position="254"/>
        <end position="294"/>
    </location>
</feature>
<dbReference type="InterPro" id="IPR002525">
    <property type="entry name" value="Transp_IS110-like_N"/>
</dbReference>
<organism evidence="3 4">
    <name type="scientific">Reticulibacter mediterranei</name>
    <dbReference type="NCBI Taxonomy" id="2778369"/>
    <lineage>
        <taxon>Bacteria</taxon>
        <taxon>Bacillati</taxon>
        <taxon>Chloroflexota</taxon>
        <taxon>Ktedonobacteria</taxon>
        <taxon>Ktedonobacterales</taxon>
        <taxon>Reticulibacteraceae</taxon>
        <taxon>Reticulibacter</taxon>
    </lineage>
</organism>
<dbReference type="NCBIfam" id="NF033542">
    <property type="entry name" value="transpos_IS110"/>
    <property type="match status" value="1"/>
</dbReference>
<dbReference type="AlphaFoldDB" id="A0A8J3IN03"/>